<evidence type="ECO:0000256" key="3">
    <source>
        <dbReference type="ARBA" id="ARBA00011886"/>
    </source>
</evidence>
<dbReference type="GO" id="GO:0005737">
    <property type="term" value="C:cytoplasm"/>
    <property type="evidence" value="ECO:0007669"/>
    <property type="project" value="TreeGrafter"/>
</dbReference>
<sequence>MAMAIAEDLKVADIVRQGVYVHVGGPNYESPAECKFLRMVGADVVALSSCEESGIDLLPGGRLSDLKYADDIVLLSEDPGMSTVPEVLIARHCGLNVFAVSLVTNVCILDEESAEKANHEEVLSTAAMRTVTLQSIFVEMINRI</sequence>
<dbReference type="InterPro" id="IPR011268">
    <property type="entry name" value="Purine_phosphorylase"/>
</dbReference>
<evidence type="ECO:0000313" key="12">
    <source>
        <dbReference type="EMBL" id="VDP81310.1"/>
    </source>
</evidence>
<evidence type="ECO:0000256" key="8">
    <source>
        <dbReference type="ARBA" id="ARBA00023950"/>
    </source>
</evidence>
<dbReference type="EMBL" id="UZAN01044710">
    <property type="protein sequence ID" value="VDP81310.1"/>
    <property type="molecule type" value="Genomic_DNA"/>
</dbReference>
<dbReference type="PANTHER" id="PTHR11904:SF9">
    <property type="entry name" value="PURINE NUCLEOSIDE PHOSPHORYLASE-RELATED"/>
    <property type="match status" value="1"/>
</dbReference>
<comment type="catalytic activity">
    <reaction evidence="9">
        <text>guanosine + phosphate = alpha-D-ribose 1-phosphate + guanine</text>
        <dbReference type="Rhea" id="RHEA:13233"/>
        <dbReference type="ChEBI" id="CHEBI:16235"/>
        <dbReference type="ChEBI" id="CHEBI:16750"/>
        <dbReference type="ChEBI" id="CHEBI:43474"/>
        <dbReference type="ChEBI" id="CHEBI:57720"/>
        <dbReference type="EC" id="2.4.2.1"/>
    </reaction>
</comment>
<comment type="catalytic activity">
    <reaction evidence="6">
        <text>inosine + phosphate = alpha-D-ribose 1-phosphate + hypoxanthine</text>
        <dbReference type="Rhea" id="RHEA:27646"/>
        <dbReference type="ChEBI" id="CHEBI:17368"/>
        <dbReference type="ChEBI" id="CHEBI:17596"/>
        <dbReference type="ChEBI" id="CHEBI:43474"/>
        <dbReference type="ChEBI" id="CHEBI:57720"/>
        <dbReference type="EC" id="2.4.2.1"/>
    </reaction>
</comment>
<evidence type="ECO:0000256" key="6">
    <source>
        <dbReference type="ARBA" id="ARBA00023918"/>
    </source>
</evidence>
<keyword evidence="5" id="KW-0808">Transferase</keyword>
<dbReference type="Gene3D" id="3.40.50.1580">
    <property type="entry name" value="Nucleoside phosphorylase domain"/>
    <property type="match status" value="1"/>
</dbReference>
<dbReference type="PANTHER" id="PTHR11904">
    <property type="entry name" value="METHYLTHIOADENOSINE/PURINE NUCLEOSIDE PHOSPHORYLASE"/>
    <property type="match status" value="1"/>
</dbReference>
<gene>
    <name evidence="12" type="ORF">ECPE_LOCUS7510</name>
</gene>
<dbReference type="WBParaSite" id="ECPE_0000752601-mRNA-1">
    <property type="protein sequence ID" value="ECPE_0000752601-mRNA-1"/>
    <property type="gene ID" value="ECPE_0000752601"/>
</dbReference>
<dbReference type="OrthoDB" id="10261782at2759"/>
<dbReference type="AlphaFoldDB" id="A0A183AKM5"/>
<evidence type="ECO:0000259" key="11">
    <source>
        <dbReference type="Pfam" id="PF01048"/>
    </source>
</evidence>
<evidence type="ECO:0000313" key="14">
    <source>
        <dbReference type="WBParaSite" id="ECPE_0000752601-mRNA-1"/>
    </source>
</evidence>
<dbReference type="GO" id="GO:0004731">
    <property type="term" value="F:purine-nucleoside phosphorylase activity"/>
    <property type="evidence" value="ECO:0007669"/>
    <property type="project" value="UniProtKB-EC"/>
</dbReference>
<keyword evidence="13" id="KW-1185">Reference proteome</keyword>
<name>A0A183AKM5_9TREM</name>
<comment type="pathway">
    <text evidence="1">Purine metabolism; purine nucleoside salvage.</text>
</comment>
<evidence type="ECO:0000256" key="9">
    <source>
        <dbReference type="ARBA" id="ARBA00023970"/>
    </source>
</evidence>
<dbReference type="Proteomes" id="UP000272942">
    <property type="component" value="Unassembled WGS sequence"/>
</dbReference>
<evidence type="ECO:0000256" key="10">
    <source>
        <dbReference type="ARBA" id="ARBA00031036"/>
    </source>
</evidence>
<proteinExistence type="inferred from homology"/>
<feature type="domain" description="Nucleoside phosphorylase" evidence="11">
    <location>
        <begin position="80"/>
        <end position="131"/>
    </location>
</feature>
<dbReference type="SUPFAM" id="SSF53167">
    <property type="entry name" value="Purine and uridine phosphorylases"/>
    <property type="match status" value="2"/>
</dbReference>
<dbReference type="GO" id="GO:0009116">
    <property type="term" value="P:nucleoside metabolic process"/>
    <property type="evidence" value="ECO:0007669"/>
    <property type="project" value="InterPro"/>
</dbReference>
<evidence type="ECO:0000256" key="4">
    <source>
        <dbReference type="ARBA" id="ARBA00022676"/>
    </source>
</evidence>
<keyword evidence="4" id="KW-0328">Glycosyltransferase</keyword>
<evidence type="ECO:0000256" key="1">
    <source>
        <dbReference type="ARBA" id="ARBA00005058"/>
    </source>
</evidence>
<evidence type="ECO:0000256" key="5">
    <source>
        <dbReference type="ARBA" id="ARBA00022679"/>
    </source>
</evidence>
<comment type="catalytic activity">
    <reaction evidence="7">
        <text>2'-deoxyguanosine + phosphate = 2-deoxy-alpha-D-ribose 1-phosphate + guanine</text>
        <dbReference type="Rhea" id="RHEA:27738"/>
        <dbReference type="ChEBI" id="CHEBI:16235"/>
        <dbReference type="ChEBI" id="CHEBI:17172"/>
        <dbReference type="ChEBI" id="CHEBI:43474"/>
        <dbReference type="ChEBI" id="CHEBI:57259"/>
        <dbReference type="EC" id="2.4.2.1"/>
    </reaction>
</comment>
<comment type="catalytic activity">
    <reaction evidence="8">
        <text>2'-deoxyinosine + phosphate = 2-deoxy-alpha-D-ribose 1-phosphate + hypoxanthine</text>
        <dbReference type="Rhea" id="RHEA:27750"/>
        <dbReference type="ChEBI" id="CHEBI:17368"/>
        <dbReference type="ChEBI" id="CHEBI:28997"/>
        <dbReference type="ChEBI" id="CHEBI:43474"/>
        <dbReference type="ChEBI" id="CHEBI:57259"/>
        <dbReference type="EC" id="2.4.2.1"/>
    </reaction>
</comment>
<accession>A0A183AKM5</accession>
<dbReference type="InterPro" id="IPR035994">
    <property type="entry name" value="Nucleoside_phosphorylase_sf"/>
</dbReference>
<evidence type="ECO:0000313" key="13">
    <source>
        <dbReference type="Proteomes" id="UP000272942"/>
    </source>
</evidence>
<protein>
    <recommendedName>
        <fullName evidence="3">purine-nucleoside phosphorylase</fullName>
        <ecNumber evidence="3">2.4.2.1</ecNumber>
    </recommendedName>
    <alternativeName>
        <fullName evidence="10">Inosine-guanosine phosphorylase</fullName>
    </alternativeName>
</protein>
<comment type="similarity">
    <text evidence="2">Belongs to the PNP/MTAP phosphorylase family.</text>
</comment>
<organism evidence="14">
    <name type="scientific">Echinostoma caproni</name>
    <dbReference type="NCBI Taxonomy" id="27848"/>
    <lineage>
        <taxon>Eukaryota</taxon>
        <taxon>Metazoa</taxon>
        <taxon>Spiralia</taxon>
        <taxon>Lophotrochozoa</taxon>
        <taxon>Platyhelminthes</taxon>
        <taxon>Trematoda</taxon>
        <taxon>Digenea</taxon>
        <taxon>Plagiorchiida</taxon>
        <taxon>Echinostomata</taxon>
        <taxon>Echinostomatoidea</taxon>
        <taxon>Echinostomatidae</taxon>
        <taxon>Echinostoma</taxon>
    </lineage>
</organism>
<dbReference type="InterPro" id="IPR000845">
    <property type="entry name" value="Nucleoside_phosphorylase_d"/>
</dbReference>
<evidence type="ECO:0000256" key="2">
    <source>
        <dbReference type="ARBA" id="ARBA00006751"/>
    </source>
</evidence>
<dbReference type="UniPathway" id="UPA00606"/>
<evidence type="ECO:0000256" key="7">
    <source>
        <dbReference type="ARBA" id="ARBA00023929"/>
    </source>
</evidence>
<dbReference type="Pfam" id="PF01048">
    <property type="entry name" value="PNP_UDP_1"/>
    <property type="match status" value="1"/>
</dbReference>
<reference evidence="12 13" key="2">
    <citation type="submission" date="2018-11" db="EMBL/GenBank/DDBJ databases">
        <authorList>
            <consortium name="Pathogen Informatics"/>
        </authorList>
    </citation>
    <scope>NUCLEOTIDE SEQUENCE [LARGE SCALE GENOMIC DNA]</scope>
    <source>
        <strain evidence="12 13">Egypt</strain>
    </source>
</reference>
<reference evidence="14" key="1">
    <citation type="submission" date="2016-06" db="UniProtKB">
        <authorList>
            <consortium name="WormBaseParasite"/>
        </authorList>
    </citation>
    <scope>IDENTIFICATION</scope>
</reference>
<dbReference type="EC" id="2.4.2.1" evidence="3"/>